<name>A0A6N7QMM3_9GAMM</name>
<comment type="subcellular location">
    <subcellularLocation>
        <location evidence="1 7">Cytoplasm</location>
    </subcellularLocation>
</comment>
<dbReference type="InterPro" id="IPR004516">
    <property type="entry name" value="HisRS/HisZ"/>
</dbReference>
<evidence type="ECO:0000256" key="1">
    <source>
        <dbReference type="ARBA" id="ARBA00004496"/>
    </source>
</evidence>
<dbReference type="EMBL" id="WJPP01000002">
    <property type="protein sequence ID" value="MRH77775.1"/>
    <property type="molecule type" value="Genomic_DNA"/>
</dbReference>
<dbReference type="InterPro" id="IPR004517">
    <property type="entry name" value="HisZ"/>
</dbReference>
<dbReference type="GO" id="GO:0005737">
    <property type="term" value="C:cytoplasm"/>
    <property type="evidence" value="ECO:0007669"/>
    <property type="project" value="UniProtKB-SubCell"/>
</dbReference>
<feature type="binding site" evidence="8">
    <location>
        <position position="275"/>
    </location>
    <ligand>
        <name>L-histidine</name>
        <dbReference type="ChEBI" id="CHEBI:57595"/>
    </ligand>
</feature>
<reference evidence="10 11" key="1">
    <citation type="submission" date="2019-11" db="EMBL/GenBank/DDBJ databases">
        <authorList>
            <person name="Zhang X.Y."/>
        </authorList>
    </citation>
    <scope>NUCLEOTIDE SEQUENCE [LARGE SCALE GENOMIC DNA]</scope>
    <source>
        <strain evidence="10 11">C176</strain>
    </source>
</reference>
<evidence type="ECO:0000256" key="7">
    <source>
        <dbReference type="HAMAP-Rule" id="MF_00125"/>
    </source>
</evidence>
<keyword evidence="10" id="KW-0808">Transferase</keyword>
<gene>
    <name evidence="7" type="primary">hisZ</name>
    <name evidence="10" type="ORF">GH984_03570</name>
</gene>
<dbReference type="AlphaFoldDB" id="A0A6N7QMM3"/>
<comment type="function">
    <text evidence="6 7">Required for the first step of histidine biosynthesis. May allow the feedback regulation of ATP phosphoribosyltransferase activity by histidine.</text>
</comment>
<evidence type="ECO:0000256" key="5">
    <source>
        <dbReference type="ARBA" id="ARBA00022490"/>
    </source>
</evidence>
<dbReference type="Proteomes" id="UP000433788">
    <property type="component" value="Unassembled WGS sequence"/>
</dbReference>
<evidence type="ECO:0000313" key="11">
    <source>
        <dbReference type="Proteomes" id="UP000433788"/>
    </source>
</evidence>
<sequence>MHVGKQSAWLLPDAIEEVLPPAAKQLEQLRQAVLKICALWGYEQIMPPAIEFLESLLSGSAHDLDLDTFKLTDQLSGRMMGVRADITPQAARIDAHQLKSDGPTRLCYTGTVLKTRPDGLGNSRNPLQMGAELYGHAGVESDVEVIALMVQVLQAAGAESLHIDLGHVGIFRGLVEDAGLEADSETRLWDALQRKSAPDLQELLSQLSIGDQQRDWITALPALNGGPEVLKEAKTRLAGAGSAVQQALSDLSAIIDALSRWLPNVTLHFDLGELRGYRYHTGVVFAAYVSGRAQELARGGRYDGIGEVFGRARAATGFSTDLKALLLLSDAPPPSQNAIAAPWQDDAQLRQKVMDLRAEGEVVIWMLPDHEFTPDTLGCNRKLILTTDAGWQVKPV</sequence>
<dbReference type="InterPro" id="IPR045864">
    <property type="entry name" value="aa-tRNA-synth_II/BPL/LPL"/>
</dbReference>
<dbReference type="HAMAP" id="MF_00125">
    <property type="entry name" value="HisZ"/>
    <property type="match status" value="1"/>
</dbReference>
<dbReference type="RefSeq" id="WP_153718846.1">
    <property type="nucleotide sequence ID" value="NZ_WJPP01000002.1"/>
</dbReference>
<comment type="miscellaneous">
    <text evidence="7">This function is generally fulfilled by the C-terminal part of HisG, which is missing in some bacteria such as this one.</text>
</comment>
<dbReference type="GO" id="GO:0016757">
    <property type="term" value="F:glycosyltransferase activity"/>
    <property type="evidence" value="ECO:0007669"/>
    <property type="project" value="UniProtKB-KW"/>
</dbReference>
<evidence type="ECO:0000256" key="2">
    <source>
        <dbReference type="ARBA" id="ARBA00004667"/>
    </source>
</evidence>
<dbReference type="NCBIfam" id="NF009086">
    <property type="entry name" value="PRK12421.1"/>
    <property type="match status" value="1"/>
</dbReference>
<dbReference type="PIRSF" id="PIRSF001549">
    <property type="entry name" value="His-tRNA_synth"/>
    <property type="match status" value="1"/>
</dbReference>
<feature type="binding site" evidence="8">
    <location>
        <position position="132"/>
    </location>
    <ligand>
        <name>L-histidine</name>
        <dbReference type="ChEBI" id="CHEBI:57595"/>
    </ligand>
</feature>
<dbReference type="PANTHER" id="PTHR11476">
    <property type="entry name" value="HISTIDYL-TRNA SYNTHETASE"/>
    <property type="match status" value="1"/>
</dbReference>
<organism evidence="10 11">
    <name type="scientific">Spiribacter salilacus</name>
    <dbReference type="NCBI Taxonomy" id="2664894"/>
    <lineage>
        <taxon>Bacteria</taxon>
        <taxon>Pseudomonadati</taxon>
        <taxon>Pseudomonadota</taxon>
        <taxon>Gammaproteobacteria</taxon>
        <taxon>Chromatiales</taxon>
        <taxon>Ectothiorhodospiraceae</taxon>
        <taxon>Spiribacter</taxon>
    </lineage>
</organism>
<keyword evidence="7" id="KW-0368">Histidine biosynthesis</keyword>
<dbReference type="Gene3D" id="3.30.930.10">
    <property type="entry name" value="Bira Bifunctional Protein, Domain 2"/>
    <property type="match status" value="1"/>
</dbReference>
<proteinExistence type="inferred from homology"/>
<dbReference type="NCBIfam" id="NF008935">
    <property type="entry name" value="PRK12292.1-1"/>
    <property type="match status" value="1"/>
</dbReference>
<keyword evidence="7" id="KW-0028">Amino-acid biosynthesis</keyword>
<dbReference type="InterPro" id="IPR041715">
    <property type="entry name" value="HisRS-like_core"/>
</dbReference>
<dbReference type="CDD" id="cd00773">
    <property type="entry name" value="HisRS-like_core"/>
    <property type="match status" value="1"/>
</dbReference>
<keyword evidence="5 7" id="KW-0963">Cytoplasm</keyword>
<comment type="pathway">
    <text evidence="2 7">Amino-acid biosynthesis; L-histidine biosynthesis; L-histidine from 5-phospho-alpha-D-ribose 1-diphosphate: step 1/9.</text>
</comment>
<comment type="caution">
    <text evidence="10">The sequence shown here is derived from an EMBL/GenBank/DDBJ whole genome shotgun (WGS) entry which is preliminary data.</text>
</comment>
<protein>
    <recommendedName>
        <fullName evidence="4 7">ATP phosphoribosyltransferase regulatory subunit</fullName>
    </recommendedName>
</protein>
<dbReference type="PANTHER" id="PTHR11476:SF7">
    <property type="entry name" value="HISTIDINE--TRNA LIGASE"/>
    <property type="match status" value="1"/>
</dbReference>
<comment type="similarity">
    <text evidence="3 7">Belongs to the class-II aminoacyl-tRNA synthetase family. HisZ subfamily.</text>
</comment>
<accession>A0A6N7QMM3</accession>
<evidence type="ECO:0000256" key="6">
    <source>
        <dbReference type="ARBA" id="ARBA00025246"/>
    </source>
</evidence>
<evidence type="ECO:0000313" key="10">
    <source>
        <dbReference type="EMBL" id="MRH77775.1"/>
    </source>
</evidence>
<comment type="subunit">
    <text evidence="7">Heteromultimer composed of HisG and HisZ subunits.</text>
</comment>
<keyword evidence="10" id="KW-0328">Glycosyltransferase</keyword>
<evidence type="ECO:0000256" key="3">
    <source>
        <dbReference type="ARBA" id="ARBA00005539"/>
    </source>
</evidence>
<feature type="domain" description="Class II Histidinyl-tRNA synthetase (HisRS)-like catalytic core" evidence="9">
    <location>
        <begin position="15"/>
        <end position="325"/>
    </location>
</feature>
<dbReference type="UniPathway" id="UPA00031">
    <property type="reaction ID" value="UER00006"/>
</dbReference>
<evidence type="ECO:0000256" key="8">
    <source>
        <dbReference type="PIRSR" id="PIRSR001549-1"/>
    </source>
</evidence>
<feature type="binding site" evidence="8">
    <location>
        <begin position="85"/>
        <end position="87"/>
    </location>
    <ligand>
        <name>L-histidine</name>
        <dbReference type="ChEBI" id="CHEBI:57595"/>
    </ligand>
</feature>
<evidence type="ECO:0000259" key="9">
    <source>
        <dbReference type="Pfam" id="PF13393"/>
    </source>
</evidence>
<dbReference type="SUPFAM" id="SSF55681">
    <property type="entry name" value="Class II aaRS and biotin synthetases"/>
    <property type="match status" value="1"/>
</dbReference>
<feature type="binding site" evidence="8">
    <location>
        <position position="128"/>
    </location>
    <ligand>
        <name>L-histidine</name>
        <dbReference type="ChEBI" id="CHEBI:57595"/>
    </ligand>
</feature>
<dbReference type="NCBIfam" id="TIGR00443">
    <property type="entry name" value="hisZ_biosyn_reg"/>
    <property type="match status" value="1"/>
</dbReference>
<dbReference type="Pfam" id="PF13393">
    <property type="entry name" value="tRNA-synt_His"/>
    <property type="match status" value="1"/>
</dbReference>
<evidence type="ECO:0000256" key="4">
    <source>
        <dbReference type="ARBA" id="ARBA00020397"/>
    </source>
</evidence>
<dbReference type="GO" id="GO:0000105">
    <property type="term" value="P:L-histidine biosynthetic process"/>
    <property type="evidence" value="ECO:0007669"/>
    <property type="project" value="UniProtKB-UniRule"/>
</dbReference>
<keyword evidence="11" id="KW-1185">Reference proteome</keyword>